<feature type="transmembrane region" description="Helical" evidence="1">
    <location>
        <begin position="177"/>
        <end position="198"/>
    </location>
</feature>
<keyword evidence="1" id="KW-0472">Membrane</keyword>
<feature type="transmembrane region" description="Helical" evidence="1">
    <location>
        <begin position="96"/>
        <end position="118"/>
    </location>
</feature>
<sequence length="199" mass="21252">MALLVGAIVGVAVGVTVRWAFAPALGWVAAVVVYLCWTWSVIGRFDHAQTARYATVEDRSRFVAEVLLLCASIASFGAIALILIEAAKVQGGAKVGLVALALATIAVSWLLVGTVFTLRYAHLYYRGTQGGISFNQPEPPRYTDFAYLAVTIGATFQVSDTNIENHEIRMTALRHSLLSYVLGVGVLATTVNLVSGLAH</sequence>
<dbReference type="RefSeq" id="WP_048809270.1">
    <property type="nucleotide sequence ID" value="NZ_JYIY01000065.1"/>
</dbReference>
<name>A0A0F0LXQ2_9MICO</name>
<protein>
    <recommendedName>
        <fullName evidence="4">DUF1345 domain-containing protein</fullName>
    </recommendedName>
</protein>
<evidence type="ECO:0000256" key="1">
    <source>
        <dbReference type="SAM" id="Phobius"/>
    </source>
</evidence>
<gene>
    <name evidence="2" type="ORF">RR49_00913</name>
</gene>
<dbReference type="Pfam" id="PF07077">
    <property type="entry name" value="DUF1345"/>
    <property type="match status" value="1"/>
</dbReference>
<evidence type="ECO:0008006" key="4">
    <source>
        <dbReference type="Google" id="ProtNLM"/>
    </source>
</evidence>
<dbReference type="InterPro" id="IPR009781">
    <property type="entry name" value="DUF1345"/>
</dbReference>
<dbReference type="PATRIC" id="fig|400772.4.peg.939"/>
<keyword evidence="1" id="KW-1133">Transmembrane helix</keyword>
<organism evidence="2 3">
    <name type="scientific">Microbacterium ginsengisoli</name>
    <dbReference type="NCBI Taxonomy" id="400772"/>
    <lineage>
        <taxon>Bacteria</taxon>
        <taxon>Bacillati</taxon>
        <taxon>Actinomycetota</taxon>
        <taxon>Actinomycetes</taxon>
        <taxon>Micrococcales</taxon>
        <taxon>Microbacteriaceae</taxon>
        <taxon>Microbacterium</taxon>
    </lineage>
</organism>
<reference evidence="2 3" key="1">
    <citation type="submission" date="2015-02" db="EMBL/GenBank/DDBJ databases">
        <title>Draft genome sequences of ten Microbacterium spp. with emphasis on heavy metal contaminated environments.</title>
        <authorList>
            <person name="Corretto E."/>
        </authorList>
    </citation>
    <scope>NUCLEOTIDE SEQUENCE [LARGE SCALE GENOMIC DNA]</scope>
    <source>
        <strain evidence="2 3">DSM 18659</strain>
    </source>
</reference>
<comment type="caution">
    <text evidence="2">The sequence shown here is derived from an EMBL/GenBank/DDBJ whole genome shotgun (WGS) entry which is preliminary data.</text>
</comment>
<keyword evidence="1" id="KW-0812">Transmembrane</keyword>
<proteinExistence type="predicted"/>
<feature type="transmembrane region" description="Helical" evidence="1">
    <location>
        <begin position="62"/>
        <end position="84"/>
    </location>
</feature>
<dbReference type="Proteomes" id="UP000033451">
    <property type="component" value="Unassembled WGS sequence"/>
</dbReference>
<keyword evidence="3" id="KW-1185">Reference proteome</keyword>
<accession>A0A0F0LXQ2</accession>
<dbReference type="STRING" id="400772.RR49_00913"/>
<evidence type="ECO:0000313" key="2">
    <source>
        <dbReference type="EMBL" id="KJL37850.1"/>
    </source>
</evidence>
<dbReference type="EMBL" id="JYIY01000065">
    <property type="protein sequence ID" value="KJL37850.1"/>
    <property type="molecule type" value="Genomic_DNA"/>
</dbReference>
<evidence type="ECO:0000313" key="3">
    <source>
        <dbReference type="Proteomes" id="UP000033451"/>
    </source>
</evidence>
<dbReference type="AlphaFoldDB" id="A0A0F0LXQ2"/>
<feature type="transmembrane region" description="Helical" evidence="1">
    <location>
        <begin position="24"/>
        <end position="42"/>
    </location>
</feature>